<sequence>MKGAPERASKLFAAGPVTADASQAMRRMGFNPDSFERWWDAYPHEVGKQDALRAFTAVAKGGSVTFERLMGGLARYRRSKPPDRPWCNPGTWLRQGRWDDEPDHDTGTGGPHRPIRPQPLGGDALLAGMGRAAARVFGGRSWPADDPGIEDPDGG</sequence>
<reference evidence="2 3" key="1">
    <citation type="submission" date="2024-02" db="EMBL/GenBank/DDBJ databases">
        <title>Expansion and revision of Xanthobacter and proposal of Roseixanthobacter gen. nov.</title>
        <authorList>
            <person name="Soltysiak M.P.M."/>
            <person name="Jalihal A."/>
            <person name="Ory A."/>
            <person name="Chrisophersen C."/>
            <person name="Lee A.D."/>
            <person name="Boulton J."/>
            <person name="Springer M."/>
        </authorList>
    </citation>
    <scope>NUCLEOTIDE SEQUENCE [LARGE SCALE GENOMIC DNA]</scope>
    <source>
        <strain evidence="2 3">23A</strain>
    </source>
</reference>
<comment type="caution">
    <text evidence="2">The sequence shown here is derived from an EMBL/GenBank/DDBJ whole genome shotgun (WGS) entry which is preliminary data.</text>
</comment>
<name>A0ABW7A0B0_9HYPH</name>
<proteinExistence type="predicted"/>
<protein>
    <submittedName>
        <fullName evidence="2">Uncharacterized protein</fullName>
    </submittedName>
</protein>
<dbReference type="EMBL" id="JBAFVH010000010">
    <property type="protein sequence ID" value="MFG1374167.1"/>
    <property type="molecule type" value="Genomic_DNA"/>
</dbReference>
<dbReference type="Proteomes" id="UP001604002">
    <property type="component" value="Unassembled WGS sequence"/>
</dbReference>
<dbReference type="RefSeq" id="WP_393993830.1">
    <property type="nucleotide sequence ID" value="NZ_JBAFVH010000010.1"/>
</dbReference>
<organism evidence="2 3">
    <name type="scientific">Xanthobacter oligotrophicus</name>
    <dbReference type="NCBI Taxonomy" id="2607286"/>
    <lineage>
        <taxon>Bacteria</taxon>
        <taxon>Pseudomonadati</taxon>
        <taxon>Pseudomonadota</taxon>
        <taxon>Alphaproteobacteria</taxon>
        <taxon>Hyphomicrobiales</taxon>
        <taxon>Xanthobacteraceae</taxon>
        <taxon>Xanthobacter</taxon>
    </lineage>
</organism>
<keyword evidence="3" id="KW-1185">Reference proteome</keyword>
<accession>A0ABW7A0B0</accession>
<gene>
    <name evidence="2" type="ORF">V5F32_18465</name>
</gene>
<evidence type="ECO:0000313" key="3">
    <source>
        <dbReference type="Proteomes" id="UP001604002"/>
    </source>
</evidence>
<evidence type="ECO:0000256" key="1">
    <source>
        <dbReference type="SAM" id="MobiDB-lite"/>
    </source>
</evidence>
<evidence type="ECO:0000313" key="2">
    <source>
        <dbReference type="EMBL" id="MFG1374167.1"/>
    </source>
</evidence>
<feature type="region of interest" description="Disordered" evidence="1">
    <location>
        <begin position="78"/>
        <end position="124"/>
    </location>
</feature>